<protein>
    <submittedName>
        <fullName evidence="4">2858_t:CDS:1</fullName>
    </submittedName>
</protein>
<evidence type="ECO:0000256" key="1">
    <source>
        <dbReference type="SAM" id="MobiDB-lite"/>
    </source>
</evidence>
<feature type="compositionally biased region" description="Polar residues" evidence="1">
    <location>
        <begin position="475"/>
        <end position="487"/>
    </location>
</feature>
<sequence length="487" mass="54322">MKRSTITINYYSLGFLALCVFLVRPVISDCLNSYDPNVDYFPDKVDNRSSGFVVSYYNSYKIVTNTRVGETYVLYCTATPPNLTYAHYIKGYFQIPVKNVASLDQTTLTFLEIIGAQSSLRYVGKKESITSPCLQDTTIQSFDDSSVANVDIVFSSNTTSTYENKSVIVSMGDDLSPLSNAEWVKFVSIFFNLEKSANDFYSSIEAAYSCNMNNVANIVKKKTIAWVAYDFNTGMYTVDNDKYYSLLVKDAGANSLNIITGSLNVSDLHEVINDVNIIIDQTKFTPGNDSFDSWQRLFGYYTTSTGPLPDFITHRRVFRPKKLLNANGFDDWSERAYARPDIFILDLIAIQYPTYLSSYKTTWLNNFSGSDEPTVITSANCTDATQSSVVLTCQSRAFTGDQTNSDTGSNGNTVGDSKLKTRSILIIVFSVLAGLMGIAAGVWLLTLAKRKYEERFIELKDEPEVQMKKGDAENSKANNGSKVENKV</sequence>
<keyword evidence="2" id="KW-0472">Membrane</keyword>
<organism evidence="4 5">
    <name type="scientific">Acaulospora morrowiae</name>
    <dbReference type="NCBI Taxonomy" id="94023"/>
    <lineage>
        <taxon>Eukaryota</taxon>
        <taxon>Fungi</taxon>
        <taxon>Fungi incertae sedis</taxon>
        <taxon>Mucoromycota</taxon>
        <taxon>Glomeromycotina</taxon>
        <taxon>Glomeromycetes</taxon>
        <taxon>Diversisporales</taxon>
        <taxon>Acaulosporaceae</taxon>
        <taxon>Acaulospora</taxon>
    </lineage>
</organism>
<feature type="compositionally biased region" description="Basic and acidic residues" evidence="1">
    <location>
        <begin position="463"/>
        <end position="474"/>
    </location>
</feature>
<gene>
    <name evidence="4" type="ORF">AMORRO_LOCUS9444</name>
</gene>
<dbReference type="Proteomes" id="UP000789342">
    <property type="component" value="Unassembled WGS sequence"/>
</dbReference>
<proteinExistence type="predicted"/>
<dbReference type="OrthoDB" id="409848at2759"/>
<name>A0A9N9DFD4_9GLOM</name>
<accession>A0A9N9DFD4</accession>
<dbReference type="AlphaFoldDB" id="A0A9N9DFD4"/>
<evidence type="ECO:0000256" key="2">
    <source>
        <dbReference type="SAM" id="Phobius"/>
    </source>
</evidence>
<dbReference type="SUPFAM" id="SSF53807">
    <property type="entry name" value="Helical backbone' metal receptor"/>
    <property type="match status" value="1"/>
</dbReference>
<dbReference type="PANTHER" id="PTHR38360">
    <property type="entry name" value="OS03G0120000 PROTEIN"/>
    <property type="match status" value="1"/>
</dbReference>
<evidence type="ECO:0000313" key="5">
    <source>
        <dbReference type="Proteomes" id="UP000789342"/>
    </source>
</evidence>
<evidence type="ECO:0000313" key="4">
    <source>
        <dbReference type="EMBL" id="CAG8639298.1"/>
    </source>
</evidence>
<comment type="caution">
    <text evidence="4">The sequence shown here is derived from an EMBL/GenBank/DDBJ whole genome shotgun (WGS) entry which is preliminary data.</text>
</comment>
<dbReference type="EMBL" id="CAJVPV010009204">
    <property type="protein sequence ID" value="CAG8639298.1"/>
    <property type="molecule type" value="Genomic_DNA"/>
</dbReference>
<keyword evidence="3" id="KW-0732">Signal</keyword>
<feature type="chain" id="PRO_5040309125" evidence="3">
    <location>
        <begin position="29"/>
        <end position="487"/>
    </location>
</feature>
<evidence type="ECO:0000256" key="3">
    <source>
        <dbReference type="SAM" id="SignalP"/>
    </source>
</evidence>
<feature type="transmembrane region" description="Helical" evidence="2">
    <location>
        <begin position="424"/>
        <end position="445"/>
    </location>
</feature>
<keyword evidence="2" id="KW-1133">Transmembrane helix</keyword>
<reference evidence="4" key="1">
    <citation type="submission" date="2021-06" db="EMBL/GenBank/DDBJ databases">
        <authorList>
            <person name="Kallberg Y."/>
            <person name="Tangrot J."/>
            <person name="Rosling A."/>
        </authorList>
    </citation>
    <scope>NUCLEOTIDE SEQUENCE</scope>
    <source>
        <strain evidence="4">CL551</strain>
    </source>
</reference>
<feature type="region of interest" description="Disordered" evidence="1">
    <location>
        <begin position="463"/>
        <end position="487"/>
    </location>
</feature>
<feature type="signal peptide" evidence="3">
    <location>
        <begin position="1"/>
        <end position="28"/>
    </location>
</feature>
<keyword evidence="5" id="KW-1185">Reference proteome</keyword>
<keyword evidence="2" id="KW-0812">Transmembrane</keyword>
<dbReference type="PANTHER" id="PTHR38360:SF1">
    <property type="entry name" value="F12P19.7"/>
    <property type="match status" value="1"/>
</dbReference>